<accession>M5FTQ2</accession>
<evidence type="ECO:0000313" key="16">
    <source>
        <dbReference type="EMBL" id="EJU01031.1"/>
    </source>
</evidence>
<dbReference type="EMBL" id="JH795865">
    <property type="protein sequence ID" value="EJU01031.1"/>
    <property type="molecule type" value="Genomic_DNA"/>
</dbReference>
<evidence type="ECO:0000256" key="13">
    <source>
        <dbReference type="ARBA" id="ARBA00042373"/>
    </source>
</evidence>
<evidence type="ECO:0000256" key="12">
    <source>
        <dbReference type="ARBA" id="ARBA00037649"/>
    </source>
</evidence>
<proteinExistence type="inferred from homology"/>
<dbReference type="EC" id="3.2.1.39" evidence="4"/>
<evidence type="ECO:0000256" key="4">
    <source>
        <dbReference type="ARBA" id="ARBA00012780"/>
    </source>
</evidence>
<keyword evidence="8" id="KW-0325">Glycoprotein</keyword>
<dbReference type="GO" id="GO:0042973">
    <property type="term" value="F:glucan endo-1,3-beta-D-glucosidase activity"/>
    <property type="evidence" value="ECO:0007669"/>
    <property type="project" value="UniProtKB-EC"/>
</dbReference>
<evidence type="ECO:0000256" key="7">
    <source>
        <dbReference type="ARBA" id="ARBA00023136"/>
    </source>
</evidence>
<reference evidence="16 17" key="1">
    <citation type="journal article" date="2012" name="Science">
        <title>The Paleozoic origin of enzymatic lignin decomposition reconstructed from 31 fungal genomes.</title>
        <authorList>
            <person name="Floudas D."/>
            <person name="Binder M."/>
            <person name="Riley R."/>
            <person name="Barry K."/>
            <person name="Blanchette R.A."/>
            <person name="Henrissat B."/>
            <person name="Martinez A.T."/>
            <person name="Otillar R."/>
            <person name="Spatafora J.W."/>
            <person name="Yadav J.S."/>
            <person name="Aerts A."/>
            <person name="Benoit I."/>
            <person name="Boyd A."/>
            <person name="Carlson A."/>
            <person name="Copeland A."/>
            <person name="Coutinho P.M."/>
            <person name="de Vries R.P."/>
            <person name="Ferreira P."/>
            <person name="Findley K."/>
            <person name="Foster B."/>
            <person name="Gaskell J."/>
            <person name="Glotzer D."/>
            <person name="Gorecki P."/>
            <person name="Heitman J."/>
            <person name="Hesse C."/>
            <person name="Hori C."/>
            <person name="Igarashi K."/>
            <person name="Jurgens J.A."/>
            <person name="Kallen N."/>
            <person name="Kersten P."/>
            <person name="Kohler A."/>
            <person name="Kuees U."/>
            <person name="Kumar T.K.A."/>
            <person name="Kuo A."/>
            <person name="LaButti K."/>
            <person name="Larrondo L.F."/>
            <person name="Lindquist E."/>
            <person name="Ling A."/>
            <person name="Lombard V."/>
            <person name="Lucas S."/>
            <person name="Lundell T."/>
            <person name="Martin R."/>
            <person name="McLaughlin D.J."/>
            <person name="Morgenstern I."/>
            <person name="Morin E."/>
            <person name="Murat C."/>
            <person name="Nagy L.G."/>
            <person name="Nolan M."/>
            <person name="Ohm R.A."/>
            <person name="Patyshakuliyeva A."/>
            <person name="Rokas A."/>
            <person name="Ruiz-Duenas F.J."/>
            <person name="Sabat G."/>
            <person name="Salamov A."/>
            <person name="Samejima M."/>
            <person name="Schmutz J."/>
            <person name="Slot J.C."/>
            <person name="St John F."/>
            <person name="Stenlid J."/>
            <person name="Sun H."/>
            <person name="Sun S."/>
            <person name="Syed K."/>
            <person name="Tsang A."/>
            <person name="Wiebenga A."/>
            <person name="Young D."/>
            <person name="Pisabarro A."/>
            <person name="Eastwood D.C."/>
            <person name="Martin F."/>
            <person name="Cullen D."/>
            <person name="Grigoriev I.V."/>
            <person name="Hibbett D.S."/>
        </authorList>
    </citation>
    <scope>NUCLEOTIDE SEQUENCE [LARGE SCALE GENOMIC DNA]</scope>
    <source>
        <strain evidence="16 17">DJM-731 SS1</strain>
    </source>
</reference>
<dbReference type="GeneID" id="63685338"/>
<evidence type="ECO:0000256" key="14">
    <source>
        <dbReference type="ARBA" id="ARBA00043078"/>
    </source>
</evidence>
<protein>
    <recommendedName>
        <fullName evidence="4">glucan endo-1,3-beta-D-glucosidase</fullName>
        <ecNumber evidence="4">3.2.1.39</ecNumber>
    </recommendedName>
    <alternativeName>
        <fullName evidence="14">Endo-1,3-beta-glucanase btgC</fullName>
    </alternativeName>
    <alternativeName>
        <fullName evidence="13">Laminarinase btgC</fullName>
    </alternativeName>
</protein>
<dbReference type="PANTHER" id="PTHR16631:SF17">
    <property type="entry name" value="GLUCAN ENDO-1,3-BETA-GLUCOSIDASE BTGC"/>
    <property type="match status" value="1"/>
</dbReference>
<evidence type="ECO:0000256" key="11">
    <source>
        <dbReference type="ARBA" id="ARBA00023326"/>
    </source>
</evidence>
<feature type="signal peptide" evidence="15">
    <location>
        <begin position="1"/>
        <end position="22"/>
    </location>
</feature>
<keyword evidence="11" id="KW-0624">Polysaccharide degradation</keyword>
<name>M5FTQ2_DACPD</name>
<dbReference type="Proteomes" id="UP000030653">
    <property type="component" value="Unassembled WGS sequence"/>
</dbReference>
<keyword evidence="5" id="KW-1003">Cell membrane</keyword>
<comment type="function">
    <text evidence="12">Glucanases play a role in cell expansion during growth, in cell-cell fusion during mating, and in spore release during sporulation. This enzyme may be involved in beta-glucan degradation. Active on laminarin and lichenan.</text>
</comment>
<evidence type="ECO:0000256" key="15">
    <source>
        <dbReference type="SAM" id="SignalP"/>
    </source>
</evidence>
<keyword evidence="9" id="KW-0119">Carbohydrate metabolism</keyword>
<evidence type="ECO:0000256" key="3">
    <source>
        <dbReference type="ARBA" id="ARBA00008773"/>
    </source>
</evidence>
<dbReference type="SUPFAM" id="SSF51445">
    <property type="entry name" value="(Trans)glycosidases"/>
    <property type="match status" value="1"/>
</dbReference>
<dbReference type="OrthoDB" id="77201at2759"/>
<evidence type="ECO:0000256" key="1">
    <source>
        <dbReference type="ARBA" id="ARBA00000382"/>
    </source>
</evidence>
<dbReference type="HOGENOM" id="CLU_052206_0_0_1"/>
<evidence type="ECO:0000256" key="2">
    <source>
        <dbReference type="ARBA" id="ARBA00004401"/>
    </source>
</evidence>
<dbReference type="RefSeq" id="XP_040627928.1">
    <property type="nucleotide sequence ID" value="XM_040770276.1"/>
</dbReference>
<dbReference type="GO" id="GO:0005886">
    <property type="term" value="C:plasma membrane"/>
    <property type="evidence" value="ECO:0007669"/>
    <property type="project" value="UniProtKB-SubCell"/>
</dbReference>
<evidence type="ECO:0000256" key="5">
    <source>
        <dbReference type="ARBA" id="ARBA00022475"/>
    </source>
</evidence>
<dbReference type="InterPro" id="IPR050732">
    <property type="entry name" value="Beta-glucan_modifiers"/>
</dbReference>
<dbReference type="GO" id="GO:0005576">
    <property type="term" value="C:extracellular region"/>
    <property type="evidence" value="ECO:0007669"/>
    <property type="project" value="TreeGrafter"/>
</dbReference>
<comment type="catalytic activity">
    <reaction evidence="1">
        <text>Hydrolysis of (1-&gt;3)-beta-D-glucosidic linkages in (1-&gt;3)-beta-D-glucans.</text>
        <dbReference type="EC" id="3.2.1.39"/>
    </reaction>
</comment>
<dbReference type="AlphaFoldDB" id="M5FTQ2"/>
<keyword evidence="15" id="KW-0732">Signal</keyword>
<dbReference type="GO" id="GO:0009277">
    <property type="term" value="C:fungal-type cell wall"/>
    <property type="evidence" value="ECO:0007669"/>
    <property type="project" value="TreeGrafter"/>
</dbReference>
<evidence type="ECO:0000256" key="10">
    <source>
        <dbReference type="ARBA" id="ARBA00023316"/>
    </source>
</evidence>
<comment type="similarity">
    <text evidence="3">Belongs to the glycosyl hydrolase 17 family.</text>
</comment>
<sequence>MMFVVALTTFLLTGVAIVASVASRDADAAVEEVTSALEDIFPSRLDKIRGMYAWEGFVYDIEACQDFPKLVEDFARMRTMGARNVITFDYCGTGADPNYYDTIISAAGFTGINIIPLVWTLPIHPIGQNYTANDTFAIKSVPRIYALTQAVIRNPGPVLAVALGDEPLYDDDAGSADALAAYIVQMKASFQGAGLDIPVSISDMAYGWQISGNITSVQDAVDFFMINNLPYFDQNAVWGGDNNSWTSFLNSIDYFQSLANGRPLLVTQTGWPSNTNTFAPNSPDVIATVLSEEAFWKLLDSHCEDYFKPANIGWMWRNWDDAIDGWGVLYDDGTEKWPIHARRTC</sequence>
<feature type="chain" id="PRO_5004067283" description="glucan endo-1,3-beta-D-glucosidase" evidence="15">
    <location>
        <begin position="23"/>
        <end position="345"/>
    </location>
</feature>
<evidence type="ECO:0000256" key="6">
    <source>
        <dbReference type="ARBA" id="ARBA00022801"/>
    </source>
</evidence>
<dbReference type="GO" id="GO:0009986">
    <property type="term" value="C:cell surface"/>
    <property type="evidence" value="ECO:0007669"/>
    <property type="project" value="TreeGrafter"/>
</dbReference>
<gene>
    <name evidence="16" type="ORF">DACRYDRAFT_116867</name>
</gene>
<dbReference type="PANTHER" id="PTHR16631">
    <property type="entry name" value="GLUCAN 1,3-BETA-GLUCOSIDASE"/>
    <property type="match status" value="1"/>
</dbReference>
<dbReference type="GO" id="GO:0071555">
    <property type="term" value="P:cell wall organization"/>
    <property type="evidence" value="ECO:0007669"/>
    <property type="project" value="UniProtKB-KW"/>
</dbReference>
<evidence type="ECO:0000313" key="17">
    <source>
        <dbReference type="Proteomes" id="UP000030653"/>
    </source>
</evidence>
<keyword evidence="6 16" id="KW-0378">Hydrolase</keyword>
<evidence type="ECO:0000256" key="8">
    <source>
        <dbReference type="ARBA" id="ARBA00023180"/>
    </source>
</evidence>
<keyword evidence="10" id="KW-0961">Cell wall biogenesis/degradation</keyword>
<dbReference type="InterPro" id="IPR017853">
    <property type="entry name" value="GH"/>
</dbReference>
<keyword evidence="17" id="KW-1185">Reference proteome</keyword>
<comment type="subcellular location">
    <subcellularLocation>
        <location evidence="2">Cell membrane</location>
        <topology evidence="2">Single-pass type II membrane protein</topology>
    </subcellularLocation>
</comment>
<dbReference type="Gene3D" id="3.20.20.80">
    <property type="entry name" value="Glycosidases"/>
    <property type="match status" value="1"/>
</dbReference>
<evidence type="ECO:0000256" key="9">
    <source>
        <dbReference type="ARBA" id="ARBA00023277"/>
    </source>
</evidence>
<dbReference type="GO" id="GO:0000272">
    <property type="term" value="P:polysaccharide catabolic process"/>
    <property type="evidence" value="ECO:0007669"/>
    <property type="project" value="UniProtKB-KW"/>
</dbReference>
<organism evidence="16 17">
    <name type="scientific">Dacryopinax primogenitus (strain DJM 731)</name>
    <name type="common">Brown rot fungus</name>
    <dbReference type="NCBI Taxonomy" id="1858805"/>
    <lineage>
        <taxon>Eukaryota</taxon>
        <taxon>Fungi</taxon>
        <taxon>Dikarya</taxon>
        <taxon>Basidiomycota</taxon>
        <taxon>Agaricomycotina</taxon>
        <taxon>Dacrymycetes</taxon>
        <taxon>Dacrymycetales</taxon>
        <taxon>Dacrymycetaceae</taxon>
        <taxon>Dacryopinax</taxon>
    </lineage>
</organism>
<keyword evidence="7" id="KW-0472">Membrane</keyword>
<dbReference type="OMA" id="TANNSWP"/>